<protein>
    <recommendedName>
        <fullName evidence="2">HNH nuclease domain-containing protein</fullName>
    </recommendedName>
</protein>
<sequence length="388" mass="43906">MMSLLKNAIILSREDAQLPRIIKILHPDYPAAENTLLHLRALDNGGIDYDTALAVCSIVTGNTCTGFFATREAGTQRLERIVPPSDSILRENAYFFQLPDDDVLERPYPVIPRFEDWTFPHDAMPPPWRELSRQAQGGMSCRVTDCMWGVEKAHLIPLTAQNWWDREELQQYIVLDRFSQSDIDVNDNIIPLRSDIHTVFDDKVFAIVPKRDQRSGQEAPGELSLVTHIINPILDNYFNLYYHNRKLLPLKCSIECLFARFTCTIFSPGVIGVFLKKCITSRRLLVYDPGTGTSTVESRNREQAQALLAASRSRSASPRKRPALEAVGNVVSVLEDGQPYDIEDESQADSGFMERSPSRGRSKKRQWATDQQEQAWAVQKRGKLGANG</sequence>
<gene>
    <name evidence="3" type="ORF">MFIFM68171_10069</name>
</gene>
<dbReference type="GeneID" id="98180811"/>
<dbReference type="Proteomes" id="UP001628179">
    <property type="component" value="Unassembled WGS sequence"/>
</dbReference>
<dbReference type="EMBL" id="BAAFSV010000006">
    <property type="protein sequence ID" value="GAB1319859.1"/>
    <property type="molecule type" value="Genomic_DNA"/>
</dbReference>
<dbReference type="Pfam" id="PF13391">
    <property type="entry name" value="HNH_2"/>
    <property type="match status" value="1"/>
</dbReference>
<feature type="compositionally biased region" description="Low complexity" evidence="1">
    <location>
        <begin position="303"/>
        <end position="316"/>
    </location>
</feature>
<evidence type="ECO:0000313" key="3">
    <source>
        <dbReference type="EMBL" id="GAB1319859.1"/>
    </source>
</evidence>
<accession>A0ABQ0GQ36</accession>
<reference evidence="3 4" key="1">
    <citation type="submission" date="2024-09" db="EMBL/GenBank/DDBJ databases">
        <title>Itraconazole resistance in Madurella fahalii resulting from another homologue of gene encoding cytochrome P450 14-alpha sterol demethylase (CYP51).</title>
        <authorList>
            <person name="Yoshioka I."/>
            <person name="Fahal A.H."/>
            <person name="Kaneko S."/>
            <person name="Yaguchi T."/>
        </authorList>
    </citation>
    <scope>NUCLEOTIDE SEQUENCE [LARGE SCALE GENOMIC DNA]</scope>
    <source>
        <strain evidence="3 4">IFM 68171</strain>
    </source>
</reference>
<dbReference type="InterPro" id="IPR003615">
    <property type="entry name" value="HNH_nuc"/>
</dbReference>
<name>A0ABQ0GQ36_9PEZI</name>
<feature type="region of interest" description="Disordered" evidence="1">
    <location>
        <begin position="338"/>
        <end position="388"/>
    </location>
</feature>
<comment type="caution">
    <text evidence="3">The sequence shown here is derived from an EMBL/GenBank/DDBJ whole genome shotgun (WGS) entry which is preliminary data.</text>
</comment>
<evidence type="ECO:0000259" key="2">
    <source>
        <dbReference type="Pfam" id="PF13391"/>
    </source>
</evidence>
<proteinExistence type="predicted"/>
<evidence type="ECO:0000256" key="1">
    <source>
        <dbReference type="SAM" id="MobiDB-lite"/>
    </source>
</evidence>
<organism evidence="3 4">
    <name type="scientific">Madurella fahalii</name>
    <dbReference type="NCBI Taxonomy" id="1157608"/>
    <lineage>
        <taxon>Eukaryota</taxon>
        <taxon>Fungi</taxon>
        <taxon>Dikarya</taxon>
        <taxon>Ascomycota</taxon>
        <taxon>Pezizomycotina</taxon>
        <taxon>Sordariomycetes</taxon>
        <taxon>Sordariomycetidae</taxon>
        <taxon>Sordariales</taxon>
        <taxon>Sordariales incertae sedis</taxon>
        <taxon>Madurella</taxon>
    </lineage>
</organism>
<keyword evidence="4" id="KW-1185">Reference proteome</keyword>
<evidence type="ECO:0000313" key="4">
    <source>
        <dbReference type="Proteomes" id="UP001628179"/>
    </source>
</evidence>
<feature type="region of interest" description="Disordered" evidence="1">
    <location>
        <begin position="290"/>
        <end position="321"/>
    </location>
</feature>
<feature type="domain" description="HNH nuclease" evidence="2">
    <location>
        <begin position="141"/>
        <end position="208"/>
    </location>
</feature>
<dbReference type="RefSeq" id="XP_070921589.1">
    <property type="nucleotide sequence ID" value="XM_071065488.1"/>
</dbReference>